<reference evidence="6" key="1">
    <citation type="journal article" date="2019" name="Int. J. Syst. Evol. Microbiol.">
        <title>The Global Catalogue of Microorganisms (GCM) 10K type strain sequencing project: providing services to taxonomists for standard genome sequencing and annotation.</title>
        <authorList>
            <consortium name="The Broad Institute Genomics Platform"/>
            <consortium name="The Broad Institute Genome Sequencing Center for Infectious Disease"/>
            <person name="Wu L."/>
            <person name="Ma J."/>
        </authorList>
    </citation>
    <scope>NUCLEOTIDE SEQUENCE [LARGE SCALE GENOMIC DNA]</scope>
    <source>
        <strain evidence="6">JCM 16949</strain>
    </source>
</reference>
<evidence type="ECO:0000259" key="4">
    <source>
        <dbReference type="Pfam" id="PF01872"/>
    </source>
</evidence>
<dbReference type="Gene3D" id="3.40.430.10">
    <property type="entry name" value="Dihydrofolate Reductase, subunit A"/>
    <property type="match status" value="1"/>
</dbReference>
<evidence type="ECO:0000313" key="6">
    <source>
        <dbReference type="Proteomes" id="UP001501004"/>
    </source>
</evidence>
<keyword evidence="6" id="KW-1185">Reference proteome</keyword>
<proteinExistence type="predicted"/>
<dbReference type="InterPro" id="IPR002734">
    <property type="entry name" value="RibDG_C"/>
</dbReference>
<comment type="caution">
    <text evidence="5">The sequence shown here is derived from an EMBL/GenBank/DDBJ whole genome shotgun (WGS) entry which is preliminary data.</text>
</comment>
<evidence type="ECO:0000313" key="5">
    <source>
        <dbReference type="EMBL" id="GAA3746030.1"/>
    </source>
</evidence>
<gene>
    <name evidence="5" type="ORF">GCM10022239_22020</name>
</gene>
<evidence type="ECO:0000256" key="2">
    <source>
        <dbReference type="ARBA" id="ARBA00022857"/>
    </source>
</evidence>
<accession>A0ABP7FWE8</accession>
<dbReference type="SUPFAM" id="SSF53597">
    <property type="entry name" value="Dihydrofolate reductase-like"/>
    <property type="match status" value="1"/>
</dbReference>
<dbReference type="InterPro" id="IPR050765">
    <property type="entry name" value="Riboflavin_Biosynth_HTPR"/>
</dbReference>
<keyword evidence="3" id="KW-0560">Oxidoreductase</keyword>
<evidence type="ECO:0000256" key="3">
    <source>
        <dbReference type="ARBA" id="ARBA00023002"/>
    </source>
</evidence>
<organism evidence="5 6">
    <name type="scientific">Leifsonella bigeumensis</name>
    <dbReference type="NCBI Taxonomy" id="433643"/>
    <lineage>
        <taxon>Bacteria</taxon>
        <taxon>Bacillati</taxon>
        <taxon>Actinomycetota</taxon>
        <taxon>Actinomycetes</taxon>
        <taxon>Micrococcales</taxon>
        <taxon>Microbacteriaceae</taxon>
        <taxon>Leifsonella</taxon>
    </lineage>
</organism>
<dbReference type="RefSeq" id="WP_344756604.1">
    <property type="nucleotide sequence ID" value="NZ_BAABAE010000003.1"/>
</dbReference>
<sequence length="241" mass="25574">MTLTRLLPGPATAFDLEDAEGQAALDELYRPPRARWLRLNFIASVNGSVTGPDGTSQSLTNRTDRRILGAIRRSADVVLVGAGSVRTEGYLLPRSRPLAIMTGSGDLRGHRIPTDVENGRVIVLCPSDAVETVRSSLGEARVTIIDVAERRTGGPGVAPAAALAALHRLGHESIVCEGGPSLAIQLIAADLVDELCLSTSPQLVALGQPLSSGLDHPRHLALTQLLLDGESTLYARWTVRD</sequence>
<dbReference type="PANTHER" id="PTHR38011:SF7">
    <property type="entry name" value="2,5-DIAMINO-6-RIBOSYLAMINO-4(3H)-PYRIMIDINONE 5'-PHOSPHATE REDUCTASE"/>
    <property type="match status" value="1"/>
</dbReference>
<dbReference type="PANTHER" id="PTHR38011">
    <property type="entry name" value="DIHYDROFOLATE REDUCTASE FAMILY PROTEIN (AFU_ORTHOLOGUE AFUA_8G06820)"/>
    <property type="match status" value="1"/>
</dbReference>
<dbReference type="Pfam" id="PF01872">
    <property type="entry name" value="RibD_C"/>
    <property type="match status" value="1"/>
</dbReference>
<evidence type="ECO:0000256" key="1">
    <source>
        <dbReference type="ARBA" id="ARBA00005104"/>
    </source>
</evidence>
<keyword evidence="2" id="KW-0521">NADP</keyword>
<protein>
    <submittedName>
        <fullName evidence="5">Dihydrofolate reductase family protein</fullName>
    </submittedName>
</protein>
<dbReference type="Proteomes" id="UP001501004">
    <property type="component" value="Unassembled WGS sequence"/>
</dbReference>
<feature type="domain" description="Bacterial bifunctional deaminase-reductase C-terminal" evidence="4">
    <location>
        <begin position="35"/>
        <end position="226"/>
    </location>
</feature>
<comment type="pathway">
    <text evidence="1">Cofactor biosynthesis; riboflavin biosynthesis.</text>
</comment>
<dbReference type="EMBL" id="BAABAE010000003">
    <property type="protein sequence ID" value="GAA3746030.1"/>
    <property type="molecule type" value="Genomic_DNA"/>
</dbReference>
<name>A0ABP7FWE8_9MICO</name>
<dbReference type="InterPro" id="IPR024072">
    <property type="entry name" value="DHFR-like_dom_sf"/>
</dbReference>